<feature type="region of interest" description="Disordered" evidence="1">
    <location>
        <begin position="31"/>
        <end position="53"/>
    </location>
</feature>
<organism evidence="2 3">
    <name type="scientific">Cylindrotheca closterium</name>
    <dbReference type="NCBI Taxonomy" id="2856"/>
    <lineage>
        <taxon>Eukaryota</taxon>
        <taxon>Sar</taxon>
        <taxon>Stramenopiles</taxon>
        <taxon>Ochrophyta</taxon>
        <taxon>Bacillariophyta</taxon>
        <taxon>Bacillariophyceae</taxon>
        <taxon>Bacillariophycidae</taxon>
        <taxon>Bacillariales</taxon>
        <taxon>Bacillariaceae</taxon>
        <taxon>Cylindrotheca</taxon>
    </lineage>
</organism>
<keyword evidence="3" id="KW-1185">Reference proteome</keyword>
<protein>
    <submittedName>
        <fullName evidence="2">Uncharacterized protein</fullName>
    </submittedName>
</protein>
<dbReference type="AlphaFoldDB" id="A0AAD2CLL8"/>
<sequence>MVALTKNQARALSPSFSVKELDQNVLHAVAEQRRRQQQQQNKENLSISMTPPLWLEMEPESSTAAIADNRDMPVSSSSSPSSSSQVTTTSSATVTTEARLSNKNSKNNKNNKQTRLVTFCEDVQVRPIPALTQQEKHDMFYDKQDKKSAKLDVKRLVTYHRSSAHNNYFFSMDREYATRTPQDSEMMIPVAVDERTKIGLEAHIHPQFKISIRKRMTKLVLQHQHWHQQHPNFFDISFLSENCTTVAKTATLMAQERAQNIVQELKRETAQEAPSIHNITVNNNKSNNNNKRHLNELKKVEQDQDYSFSVRILCSSSERMLSNNANNANANVMTAPAIEAVVATTSTAVVTKESSSSSSSSTHASMEAPGHSCMVR</sequence>
<feature type="region of interest" description="Disordered" evidence="1">
    <location>
        <begin position="70"/>
        <end position="112"/>
    </location>
</feature>
<evidence type="ECO:0000256" key="1">
    <source>
        <dbReference type="SAM" id="MobiDB-lite"/>
    </source>
</evidence>
<evidence type="ECO:0000313" key="2">
    <source>
        <dbReference type="EMBL" id="CAJ1938338.1"/>
    </source>
</evidence>
<feature type="compositionally biased region" description="Low complexity" evidence="1">
    <location>
        <begin position="352"/>
        <end position="365"/>
    </location>
</feature>
<name>A0AAD2CLL8_9STRA</name>
<comment type="caution">
    <text evidence="2">The sequence shown here is derived from an EMBL/GenBank/DDBJ whole genome shotgun (WGS) entry which is preliminary data.</text>
</comment>
<evidence type="ECO:0000313" key="3">
    <source>
        <dbReference type="Proteomes" id="UP001295423"/>
    </source>
</evidence>
<gene>
    <name evidence="2" type="ORF">CYCCA115_LOCUS6086</name>
</gene>
<reference evidence="2" key="1">
    <citation type="submission" date="2023-08" db="EMBL/GenBank/DDBJ databases">
        <authorList>
            <person name="Audoor S."/>
            <person name="Bilcke G."/>
        </authorList>
    </citation>
    <scope>NUCLEOTIDE SEQUENCE</scope>
</reference>
<feature type="region of interest" description="Disordered" evidence="1">
    <location>
        <begin position="352"/>
        <end position="376"/>
    </location>
</feature>
<dbReference type="EMBL" id="CAKOGP040000704">
    <property type="protein sequence ID" value="CAJ1938338.1"/>
    <property type="molecule type" value="Genomic_DNA"/>
</dbReference>
<accession>A0AAD2CLL8</accession>
<proteinExistence type="predicted"/>
<feature type="compositionally biased region" description="Low complexity" evidence="1">
    <location>
        <begin position="74"/>
        <end position="111"/>
    </location>
</feature>
<dbReference type="Proteomes" id="UP001295423">
    <property type="component" value="Unassembled WGS sequence"/>
</dbReference>